<dbReference type="STRING" id="263852.SAMN02745116_00749"/>
<comment type="subcellular location">
    <subcellularLocation>
        <location evidence="1 9">Cytoplasm</location>
    </subcellularLocation>
</comment>
<dbReference type="GO" id="GO:0000105">
    <property type="term" value="P:L-histidine biosynthetic process"/>
    <property type="evidence" value="ECO:0007669"/>
    <property type="project" value="UniProtKB-UniRule"/>
</dbReference>
<evidence type="ECO:0000256" key="9">
    <source>
        <dbReference type="HAMAP-Rule" id="MF_00125"/>
    </source>
</evidence>
<keyword evidence="6 9" id="KW-0028">Amino-acid biosynthesis</keyword>
<dbReference type="InterPro" id="IPR041715">
    <property type="entry name" value="HisRS-like_core"/>
</dbReference>
<dbReference type="InterPro" id="IPR045864">
    <property type="entry name" value="aa-tRNA-synth_II/BPL/LPL"/>
</dbReference>
<comment type="subunit">
    <text evidence="9">Heteromultimer composed of HisG and HisZ subunits.</text>
</comment>
<proteinExistence type="inferred from homology"/>
<keyword evidence="12" id="KW-0808">Transferase</keyword>
<dbReference type="OrthoDB" id="9800814at2"/>
<evidence type="ECO:0000256" key="1">
    <source>
        <dbReference type="ARBA" id="ARBA00004496"/>
    </source>
</evidence>
<dbReference type="GO" id="GO:0006427">
    <property type="term" value="P:histidyl-tRNA aminoacylation"/>
    <property type="evidence" value="ECO:0007669"/>
    <property type="project" value="TreeGrafter"/>
</dbReference>
<evidence type="ECO:0000256" key="3">
    <source>
        <dbReference type="ARBA" id="ARBA00005539"/>
    </source>
</evidence>
<evidence type="ECO:0000256" key="7">
    <source>
        <dbReference type="ARBA" id="ARBA00023102"/>
    </source>
</evidence>
<keyword evidence="13" id="KW-1185">Reference proteome</keyword>
<dbReference type="InterPro" id="IPR004517">
    <property type="entry name" value="HisZ"/>
</dbReference>
<organism evidence="12 13">
    <name type="scientific">Pilibacter termitis</name>
    <dbReference type="NCBI Taxonomy" id="263852"/>
    <lineage>
        <taxon>Bacteria</taxon>
        <taxon>Bacillati</taxon>
        <taxon>Bacillota</taxon>
        <taxon>Bacilli</taxon>
        <taxon>Lactobacillales</taxon>
        <taxon>Enterococcaceae</taxon>
        <taxon>Pilibacter</taxon>
    </lineage>
</organism>
<dbReference type="CDD" id="cd00773">
    <property type="entry name" value="HisRS-like_core"/>
    <property type="match status" value="1"/>
</dbReference>
<dbReference type="PANTHER" id="PTHR43707:SF6">
    <property type="entry name" value="ATP PHOSPHORIBOSYLTRANSFERASE REGULATORY SUBUNIT"/>
    <property type="match status" value="1"/>
</dbReference>
<feature type="binding site" evidence="10">
    <location>
        <position position="118"/>
    </location>
    <ligand>
        <name>L-histidine</name>
        <dbReference type="ChEBI" id="CHEBI:57595"/>
    </ligand>
</feature>
<dbReference type="GO" id="GO:0016757">
    <property type="term" value="F:glycosyltransferase activity"/>
    <property type="evidence" value="ECO:0007669"/>
    <property type="project" value="UniProtKB-KW"/>
</dbReference>
<feature type="binding site" evidence="10">
    <location>
        <position position="122"/>
    </location>
    <ligand>
        <name>L-histidine</name>
        <dbReference type="ChEBI" id="CHEBI:57595"/>
    </ligand>
</feature>
<feature type="binding site" evidence="10">
    <location>
        <begin position="266"/>
        <end position="267"/>
    </location>
    <ligand>
        <name>L-histidine</name>
        <dbReference type="ChEBI" id="CHEBI:57595"/>
    </ligand>
</feature>
<keyword evidence="7 9" id="KW-0368">Histidine biosynthesis</keyword>
<protein>
    <recommendedName>
        <fullName evidence="4 9">ATP phosphoribosyltransferase regulatory subunit</fullName>
    </recommendedName>
</protein>
<dbReference type="InterPro" id="IPR004516">
    <property type="entry name" value="HisRS/HisZ"/>
</dbReference>
<reference evidence="12 13" key="1">
    <citation type="submission" date="2017-02" db="EMBL/GenBank/DDBJ databases">
        <authorList>
            <person name="Peterson S.W."/>
        </authorList>
    </citation>
    <scope>NUCLEOTIDE SEQUENCE [LARGE SCALE GENOMIC DNA]</scope>
    <source>
        <strain evidence="12 13">ATCC BAA-1030</strain>
    </source>
</reference>
<evidence type="ECO:0000313" key="13">
    <source>
        <dbReference type="Proteomes" id="UP000190328"/>
    </source>
</evidence>
<name>A0A1T4LP64_9ENTE</name>
<dbReference type="Gene3D" id="3.30.930.10">
    <property type="entry name" value="Bira Bifunctional Protein, Domain 2"/>
    <property type="match status" value="1"/>
</dbReference>
<sequence>MRKKQLPAGVQDKLFRRANGVYQLEAQMNELLRVRGFQRIETPTIEFAEVFEDEQNQDSLYRFFDHQGRMLTLRPDMTLPVGRVVASTKIDLPLKLLYSGKVFRYHDEMKGLQNEITQVGIEIIGFPSAKAEIEAILTAEYVLRKLEVPNFHLELGHASIFKKIIDELSLGEQKAEELKGLLLSKNITELFAFTQEFPSDLSKFIAEIPLLFGDVKNVIDKAKHLLPENHPIMEDLYEIEQLFLLFPSKTQEILRVDLGMIGVMDYYTGIMFAGFSEGIPENFLNGGRYDYLFKRFEMSSTTSVGWAMNLELVFDLLYKTQNNQRKNKILVHFETEEIAQVTDLVNAETELSLFANLSETLDYAKKWGYREVWYFKNGEFNKQEVETDE</sequence>
<dbReference type="AlphaFoldDB" id="A0A1T4LP64"/>
<comment type="pathway">
    <text evidence="2 9">Amino-acid biosynthesis; L-histidine biosynthesis; L-histidine from 5-phospho-alpha-D-ribose 1-diphosphate: step 1/9.</text>
</comment>
<dbReference type="RefSeq" id="WP_078806702.1">
    <property type="nucleotide sequence ID" value="NZ_FUXI01000006.1"/>
</dbReference>
<dbReference type="Proteomes" id="UP000190328">
    <property type="component" value="Unassembled WGS sequence"/>
</dbReference>
<dbReference type="GO" id="GO:0005737">
    <property type="term" value="C:cytoplasm"/>
    <property type="evidence" value="ECO:0007669"/>
    <property type="project" value="UniProtKB-SubCell"/>
</dbReference>
<accession>A0A1T4LP64</accession>
<feature type="binding site" evidence="10">
    <location>
        <position position="104"/>
    </location>
    <ligand>
        <name>L-histidine</name>
        <dbReference type="ChEBI" id="CHEBI:57595"/>
    </ligand>
</feature>
<comment type="function">
    <text evidence="8 9">Required for the first step of histidine biosynthesis. May allow the feedback regulation of ATP phosphoribosyltransferase activity by histidine.</text>
</comment>
<keyword evidence="5 9" id="KW-0963">Cytoplasm</keyword>
<comment type="similarity">
    <text evidence="3 9">Belongs to the class-II aminoacyl-tRNA synthetase family. HisZ subfamily.</text>
</comment>
<evidence type="ECO:0000259" key="11">
    <source>
        <dbReference type="Pfam" id="PF13393"/>
    </source>
</evidence>
<evidence type="ECO:0000256" key="4">
    <source>
        <dbReference type="ARBA" id="ARBA00020397"/>
    </source>
</evidence>
<feature type="binding site" evidence="10">
    <location>
        <begin position="76"/>
        <end position="78"/>
    </location>
    <ligand>
        <name>L-histidine</name>
        <dbReference type="ChEBI" id="CHEBI:57595"/>
    </ligand>
</feature>
<dbReference type="EMBL" id="FUXI01000006">
    <property type="protein sequence ID" value="SJZ56510.1"/>
    <property type="molecule type" value="Genomic_DNA"/>
</dbReference>
<dbReference type="HAMAP" id="MF_00125">
    <property type="entry name" value="HisZ"/>
    <property type="match status" value="1"/>
</dbReference>
<evidence type="ECO:0000256" key="10">
    <source>
        <dbReference type="PIRSR" id="PIRSR001549-1"/>
    </source>
</evidence>
<feature type="domain" description="Class II Histidinyl-tRNA synthetase (HisRS)-like catalytic core" evidence="11">
    <location>
        <begin position="9"/>
        <end position="311"/>
    </location>
</feature>
<dbReference type="SUPFAM" id="SSF55681">
    <property type="entry name" value="Class II aaRS and biotin synthetases"/>
    <property type="match status" value="1"/>
</dbReference>
<dbReference type="UniPathway" id="UPA00031">
    <property type="reaction ID" value="UER00006"/>
</dbReference>
<evidence type="ECO:0000256" key="5">
    <source>
        <dbReference type="ARBA" id="ARBA00022490"/>
    </source>
</evidence>
<dbReference type="PANTHER" id="PTHR43707">
    <property type="entry name" value="HISTIDYL-TRNA SYNTHETASE"/>
    <property type="match status" value="1"/>
</dbReference>
<evidence type="ECO:0000256" key="6">
    <source>
        <dbReference type="ARBA" id="ARBA00022605"/>
    </source>
</evidence>
<gene>
    <name evidence="9" type="primary">hisZ</name>
    <name evidence="12" type="ORF">SAMN02745116_00749</name>
</gene>
<dbReference type="Pfam" id="PF13393">
    <property type="entry name" value="tRNA-synt_His"/>
    <property type="match status" value="1"/>
</dbReference>
<dbReference type="GO" id="GO:0004821">
    <property type="term" value="F:histidine-tRNA ligase activity"/>
    <property type="evidence" value="ECO:0007669"/>
    <property type="project" value="TreeGrafter"/>
</dbReference>
<evidence type="ECO:0000256" key="8">
    <source>
        <dbReference type="ARBA" id="ARBA00025246"/>
    </source>
</evidence>
<evidence type="ECO:0000256" key="2">
    <source>
        <dbReference type="ARBA" id="ARBA00004667"/>
    </source>
</evidence>
<dbReference type="PIRSF" id="PIRSF001549">
    <property type="entry name" value="His-tRNA_synth"/>
    <property type="match status" value="1"/>
</dbReference>
<keyword evidence="12" id="KW-0328">Glycosyltransferase</keyword>
<evidence type="ECO:0000313" key="12">
    <source>
        <dbReference type="EMBL" id="SJZ56510.1"/>
    </source>
</evidence>
<dbReference type="GO" id="GO:0140096">
    <property type="term" value="F:catalytic activity, acting on a protein"/>
    <property type="evidence" value="ECO:0007669"/>
    <property type="project" value="UniProtKB-ARBA"/>
</dbReference>
<comment type="miscellaneous">
    <text evidence="9">This function is generally fulfilled by the C-terminal part of HisG, which is missing in some bacteria such as this one.</text>
</comment>